<evidence type="ECO:0000256" key="1">
    <source>
        <dbReference type="SAM" id="MobiDB-lite"/>
    </source>
</evidence>
<sequence length="111" mass="13048">MELDASPEEMRKQAAEEKNKYKALKGEGKSEEALKAFKRGKELERQVQIVEPAKLSNIQHLTIRPIENWSFKTGISVLISATRLFPIEWYELKLTLRNFGNISRRSRIWFR</sequence>
<evidence type="ECO:0000313" key="2">
    <source>
        <dbReference type="EMBL" id="CAA7029788.1"/>
    </source>
</evidence>
<dbReference type="EMBL" id="CACVBM020001085">
    <property type="protein sequence ID" value="CAA7029788.1"/>
    <property type="molecule type" value="Genomic_DNA"/>
</dbReference>
<dbReference type="OrthoDB" id="1748860at2759"/>
<accession>A0A6D2IXD1</accession>
<name>A0A6D2IXD1_9BRAS</name>
<dbReference type="Proteomes" id="UP000467841">
    <property type="component" value="Unassembled WGS sequence"/>
</dbReference>
<organism evidence="2 3">
    <name type="scientific">Microthlaspi erraticum</name>
    <dbReference type="NCBI Taxonomy" id="1685480"/>
    <lineage>
        <taxon>Eukaryota</taxon>
        <taxon>Viridiplantae</taxon>
        <taxon>Streptophyta</taxon>
        <taxon>Embryophyta</taxon>
        <taxon>Tracheophyta</taxon>
        <taxon>Spermatophyta</taxon>
        <taxon>Magnoliopsida</taxon>
        <taxon>eudicotyledons</taxon>
        <taxon>Gunneridae</taxon>
        <taxon>Pentapetalae</taxon>
        <taxon>rosids</taxon>
        <taxon>malvids</taxon>
        <taxon>Brassicales</taxon>
        <taxon>Brassicaceae</taxon>
        <taxon>Coluteocarpeae</taxon>
        <taxon>Microthlaspi</taxon>
    </lineage>
</organism>
<dbReference type="PANTHER" id="PTHR47553">
    <property type="entry name" value="MYOSIN-11"/>
    <property type="match status" value="1"/>
</dbReference>
<reference evidence="2" key="1">
    <citation type="submission" date="2020-01" db="EMBL/GenBank/DDBJ databases">
        <authorList>
            <person name="Mishra B."/>
        </authorList>
    </citation>
    <scope>NUCLEOTIDE SEQUENCE [LARGE SCALE GENOMIC DNA]</scope>
</reference>
<feature type="compositionally biased region" description="Basic and acidic residues" evidence="1">
    <location>
        <begin position="8"/>
        <end position="28"/>
    </location>
</feature>
<keyword evidence="3" id="KW-1185">Reference proteome</keyword>
<dbReference type="AlphaFoldDB" id="A0A6D2IXD1"/>
<gene>
    <name evidence="2" type="ORF">MERR_LOCUS17023</name>
</gene>
<proteinExistence type="predicted"/>
<dbReference type="PANTHER" id="PTHR47553:SF1">
    <property type="entry name" value="RING_FYVE_PHD ZINC FINGER SUPERFAMILY PROTEIN"/>
    <property type="match status" value="1"/>
</dbReference>
<protein>
    <submittedName>
        <fullName evidence="2">Uncharacterized protein</fullName>
    </submittedName>
</protein>
<comment type="caution">
    <text evidence="2">The sequence shown here is derived from an EMBL/GenBank/DDBJ whole genome shotgun (WGS) entry which is preliminary data.</text>
</comment>
<feature type="region of interest" description="Disordered" evidence="1">
    <location>
        <begin position="1"/>
        <end position="28"/>
    </location>
</feature>
<evidence type="ECO:0000313" key="3">
    <source>
        <dbReference type="Proteomes" id="UP000467841"/>
    </source>
</evidence>